<evidence type="ECO:0000313" key="10">
    <source>
        <dbReference type="Proteomes" id="UP001166286"/>
    </source>
</evidence>
<dbReference type="PANTHER" id="PTHR33048:SF158">
    <property type="entry name" value="MEMBRANE PROTEIN PTH11-LIKE, PUTATIVE-RELATED"/>
    <property type="match status" value="1"/>
</dbReference>
<evidence type="ECO:0000259" key="8">
    <source>
        <dbReference type="Pfam" id="PF20684"/>
    </source>
</evidence>
<dbReference type="Proteomes" id="UP001166286">
    <property type="component" value="Unassembled WGS sequence"/>
</dbReference>
<feature type="transmembrane region" description="Helical" evidence="7">
    <location>
        <begin position="269"/>
        <end position="295"/>
    </location>
</feature>
<evidence type="ECO:0000256" key="4">
    <source>
        <dbReference type="ARBA" id="ARBA00023136"/>
    </source>
</evidence>
<organism evidence="9 10">
    <name type="scientific">Cladonia borealis</name>
    <dbReference type="NCBI Taxonomy" id="184061"/>
    <lineage>
        <taxon>Eukaryota</taxon>
        <taxon>Fungi</taxon>
        <taxon>Dikarya</taxon>
        <taxon>Ascomycota</taxon>
        <taxon>Pezizomycotina</taxon>
        <taxon>Lecanoromycetes</taxon>
        <taxon>OSLEUM clade</taxon>
        <taxon>Lecanoromycetidae</taxon>
        <taxon>Lecanorales</taxon>
        <taxon>Lecanorineae</taxon>
        <taxon>Cladoniaceae</taxon>
        <taxon>Cladonia</taxon>
    </lineage>
</organism>
<dbReference type="EMBL" id="JAFEKC020000013">
    <property type="protein sequence ID" value="KAK0511411.1"/>
    <property type="molecule type" value="Genomic_DNA"/>
</dbReference>
<evidence type="ECO:0000256" key="5">
    <source>
        <dbReference type="ARBA" id="ARBA00038359"/>
    </source>
</evidence>
<keyword evidence="10" id="KW-1185">Reference proteome</keyword>
<feature type="transmembrane region" description="Helical" evidence="7">
    <location>
        <begin position="228"/>
        <end position="249"/>
    </location>
</feature>
<feature type="transmembrane region" description="Helical" evidence="7">
    <location>
        <begin position="147"/>
        <end position="170"/>
    </location>
</feature>
<protein>
    <recommendedName>
        <fullName evidence="8">Rhodopsin domain-containing protein</fullName>
    </recommendedName>
</protein>
<feature type="transmembrane region" description="Helical" evidence="7">
    <location>
        <begin position="70"/>
        <end position="90"/>
    </location>
</feature>
<dbReference type="InterPro" id="IPR052337">
    <property type="entry name" value="SAT4-like"/>
</dbReference>
<name>A0AA39QZS4_9LECA</name>
<feature type="domain" description="Rhodopsin" evidence="8">
    <location>
        <begin position="54"/>
        <end position="291"/>
    </location>
</feature>
<evidence type="ECO:0000256" key="2">
    <source>
        <dbReference type="ARBA" id="ARBA00022692"/>
    </source>
</evidence>
<accession>A0AA39QZS4</accession>
<reference evidence="9" key="1">
    <citation type="submission" date="2023-03" db="EMBL/GenBank/DDBJ databases">
        <title>Complete genome of Cladonia borealis.</title>
        <authorList>
            <person name="Park H."/>
        </authorList>
    </citation>
    <scope>NUCLEOTIDE SEQUENCE</scope>
    <source>
        <strain evidence="9">ANT050790</strain>
    </source>
</reference>
<dbReference type="PANTHER" id="PTHR33048">
    <property type="entry name" value="PTH11-LIKE INTEGRAL MEMBRANE PROTEIN (AFU_ORTHOLOGUE AFUA_5G11245)"/>
    <property type="match status" value="1"/>
</dbReference>
<dbReference type="Pfam" id="PF20684">
    <property type="entry name" value="Fung_rhodopsin"/>
    <property type="match status" value="1"/>
</dbReference>
<dbReference type="AlphaFoldDB" id="A0AA39QZS4"/>
<dbReference type="InterPro" id="IPR049326">
    <property type="entry name" value="Rhodopsin_dom_fungi"/>
</dbReference>
<feature type="transmembrane region" description="Helical" evidence="7">
    <location>
        <begin position="118"/>
        <end position="140"/>
    </location>
</feature>
<comment type="similarity">
    <text evidence="5">Belongs to the SAT4 family.</text>
</comment>
<keyword evidence="2 7" id="KW-0812">Transmembrane</keyword>
<feature type="region of interest" description="Disordered" evidence="6">
    <location>
        <begin position="391"/>
        <end position="416"/>
    </location>
</feature>
<keyword evidence="4 7" id="KW-0472">Membrane</keyword>
<evidence type="ECO:0000256" key="6">
    <source>
        <dbReference type="SAM" id="MobiDB-lite"/>
    </source>
</evidence>
<evidence type="ECO:0000256" key="3">
    <source>
        <dbReference type="ARBA" id="ARBA00022989"/>
    </source>
</evidence>
<feature type="transmembrane region" description="Helical" evidence="7">
    <location>
        <begin position="37"/>
        <end position="58"/>
    </location>
</feature>
<keyword evidence="3 7" id="KW-1133">Transmembrane helix</keyword>
<evidence type="ECO:0000256" key="1">
    <source>
        <dbReference type="ARBA" id="ARBA00004141"/>
    </source>
</evidence>
<feature type="compositionally biased region" description="Basic and acidic residues" evidence="6">
    <location>
        <begin position="396"/>
        <end position="406"/>
    </location>
</feature>
<comment type="caution">
    <text evidence="9">The sequence shown here is derived from an EMBL/GenBank/DDBJ whole genome shotgun (WGS) entry which is preliminary data.</text>
</comment>
<evidence type="ECO:0000256" key="7">
    <source>
        <dbReference type="SAM" id="Phobius"/>
    </source>
</evidence>
<gene>
    <name evidence="9" type="ORF">JMJ35_005984</name>
</gene>
<dbReference type="GO" id="GO:0016020">
    <property type="term" value="C:membrane"/>
    <property type="evidence" value="ECO:0007669"/>
    <property type="project" value="UniProtKB-SubCell"/>
</dbReference>
<sequence length="416" mass="45785">MAVSLPPGVPLDMIPSMAPPPGIVPNFINPVTLADPILAVCAATSVLAVILLCMRLYSTTRITCSASYDDAASVIALFLSLCYAGLVISFRDNARHGWDLPLSAYTDSFAKVVFAEQIVAALSLVFAKASILLLLFRLFAPTRWFRYMIYLGLVWATLISAVSIIVAGAMCAPRRGESFDNLTVAERCGHETTWAVVQGASDVVLDFFIIYLPIPMLWKLNMGFQRKIGVMAIFLTGFVACMASILALVYKVKLFENSDTLWQTGRIYILNIIELNVSIMVACMPACASLCRFLLIRFQPISSIKTRFSSQRSSNHHKFSHSRASTMIASAGRPSESYGDDNAKKTNHWRIKNLFNSDAAPQITRDYQGSSVLKTGDFDVFGDRKEFAKTESGSVELREMSPEAEKTSATAPFDMV</sequence>
<evidence type="ECO:0000313" key="9">
    <source>
        <dbReference type="EMBL" id="KAK0511411.1"/>
    </source>
</evidence>
<comment type="subcellular location">
    <subcellularLocation>
        <location evidence="1">Membrane</location>
        <topology evidence="1">Multi-pass membrane protein</topology>
    </subcellularLocation>
</comment>
<proteinExistence type="inferred from homology"/>